<evidence type="ECO:0000313" key="2">
    <source>
        <dbReference type="Proteomes" id="UP001165384"/>
    </source>
</evidence>
<dbReference type="Proteomes" id="UP001165384">
    <property type="component" value="Unassembled WGS sequence"/>
</dbReference>
<sequence>MAESSPTPPLASSRQLLVVTASDWASTTATLQRYARDEPNAVWHAYGSPIKVSLGRAGLAWGSGLHPATGRGQPAKREGDGRAPAGIFAISALFGEANAGSPFAQSARLPYLCATGDLKCVDDPASRHYNRVVDQRTVDTVDWNSHEEMRRTDERYAIGAVIAHNSECRPAAGSCIFLHVWQAEGVPTAGCTAAALAELSEICLWLDAAACPLLVQLPAAEYRRYQVAWGLP</sequence>
<keyword evidence="2" id="KW-1185">Reference proteome</keyword>
<accession>A0ABS9K251</accession>
<gene>
    <name evidence="1" type="ORF">LZ012_09705</name>
</gene>
<evidence type="ECO:0008006" key="3">
    <source>
        <dbReference type="Google" id="ProtNLM"/>
    </source>
</evidence>
<name>A0ABS9K251_9RHOO</name>
<dbReference type="PANTHER" id="PTHR38589">
    <property type="entry name" value="BLR0621 PROTEIN"/>
    <property type="match status" value="1"/>
</dbReference>
<proteinExistence type="predicted"/>
<dbReference type="PANTHER" id="PTHR38589:SF1">
    <property type="entry name" value="BLR0621 PROTEIN"/>
    <property type="match status" value="1"/>
</dbReference>
<dbReference type="RefSeq" id="WP_275710169.1">
    <property type="nucleotide sequence ID" value="NZ_JAKLTN010000002.1"/>
</dbReference>
<dbReference type="EMBL" id="JAKLTN010000002">
    <property type="protein sequence ID" value="MCG2577267.1"/>
    <property type="molecule type" value="Genomic_DNA"/>
</dbReference>
<evidence type="ECO:0000313" key="1">
    <source>
        <dbReference type="EMBL" id="MCG2577267.1"/>
    </source>
</evidence>
<comment type="caution">
    <text evidence="1">The sequence shown here is derived from an EMBL/GenBank/DDBJ whole genome shotgun (WGS) entry which is preliminary data.</text>
</comment>
<organism evidence="1 2">
    <name type="scientific">Dechloromonas hankyongensis</name>
    <dbReference type="NCBI Taxonomy" id="2908002"/>
    <lineage>
        <taxon>Bacteria</taxon>
        <taxon>Pseudomonadati</taxon>
        <taxon>Pseudomonadota</taxon>
        <taxon>Betaproteobacteria</taxon>
        <taxon>Rhodocyclales</taxon>
        <taxon>Azonexaceae</taxon>
        <taxon>Dechloromonas</taxon>
    </lineage>
</organism>
<reference evidence="1" key="1">
    <citation type="submission" date="2022-01" db="EMBL/GenBank/DDBJ databases">
        <authorList>
            <person name="Jo J.-H."/>
            <person name="Im W.-T."/>
        </authorList>
    </citation>
    <scope>NUCLEOTIDE SEQUENCE</scope>
    <source>
        <strain evidence="1">XY25</strain>
    </source>
</reference>
<protein>
    <recommendedName>
        <fullName evidence="3">YkuD domain-containing protein</fullName>
    </recommendedName>
</protein>